<dbReference type="EMBL" id="CM035407">
    <property type="protein sequence ID" value="KAH7445007.1"/>
    <property type="molecule type" value="Genomic_DNA"/>
</dbReference>
<evidence type="ECO:0000259" key="1">
    <source>
        <dbReference type="PROSITE" id="PS50882"/>
    </source>
</evidence>
<dbReference type="PANTHER" id="PTHR12357">
    <property type="entry name" value="YTH YT521-B HOMOLOGY DOMAIN-CONTAINING"/>
    <property type="match status" value="1"/>
</dbReference>
<dbReference type="PROSITE" id="PS50882">
    <property type="entry name" value="YTH"/>
    <property type="match status" value="1"/>
</dbReference>
<keyword evidence="3" id="KW-1185">Reference proteome</keyword>
<dbReference type="OrthoDB" id="306690at2759"/>
<dbReference type="AlphaFoldDB" id="A0A8T2V982"/>
<dbReference type="Proteomes" id="UP000825935">
    <property type="component" value="Chromosome 2"/>
</dbReference>
<dbReference type="Gene3D" id="3.10.590.10">
    <property type="entry name" value="ph1033 like domains"/>
    <property type="match status" value="1"/>
</dbReference>
<proteinExistence type="predicted"/>
<feature type="domain" description="YTH" evidence="1">
    <location>
        <begin position="396"/>
        <end position="537"/>
    </location>
</feature>
<dbReference type="GO" id="GO:0061157">
    <property type="term" value="P:mRNA destabilization"/>
    <property type="evidence" value="ECO:0007669"/>
    <property type="project" value="TreeGrafter"/>
</dbReference>
<evidence type="ECO:0000313" key="2">
    <source>
        <dbReference type="EMBL" id="KAH7445007.1"/>
    </source>
</evidence>
<evidence type="ECO:0000313" key="3">
    <source>
        <dbReference type="Proteomes" id="UP000825935"/>
    </source>
</evidence>
<name>A0A8T2V982_CERRI</name>
<comment type="caution">
    <text evidence="2">The sequence shown here is derived from an EMBL/GenBank/DDBJ whole genome shotgun (WGS) entry which is preliminary data.</text>
</comment>
<reference evidence="2" key="1">
    <citation type="submission" date="2021-08" db="EMBL/GenBank/DDBJ databases">
        <title>WGS assembly of Ceratopteris richardii.</title>
        <authorList>
            <person name="Marchant D.B."/>
            <person name="Chen G."/>
            <person name="Jenkins J."/>
            <person name="Shu S."/>
            <person name="Leebens-Mack J."/>
            <person name="Grimwood J."/>
            <person name="Schmutz J."/>
            <person name="Soltis P."/>
            <person name="Soltis D."/>
            <person name="Chen Z.-H."/>
        </authorList>
    </citation>
    <scope>NUCLEOTIDE SEQUENCE</scope>
    <source>
        <strain evidence="2">Whitten #5841</strain>
        <tissue evidence="2">Leaf</tissue>
    </source>
</reference>
<dbReference type="Pfam" id="PF04146">
    <property type="entry name" value="YTH"/>
    <property type="match status" value="1"/>
</dbReference>
<dbReference type="GO" id="GO:0003729">
    <property type="term" value="F:mRNA binding"/>
    <property type="evidence" value="ECO:0007669"/>
    <property type="project" value="TreeGrafter"/>
</dbReference>
<sequence length="655" mass="72042">MVVAVVEQPLAQLCHHFDTLNMPIHRRNGDFTEFPHLNEQLYQGFASEAVHSNASVASSDMTGDGTSSYCSRDDYTDIGCPAIPNGYMPSQGAIYSGCHSPVLNTHRYLPYQMDGIRYYNNQIVDYTYGNEPLYGTLPAGVQYPAHQNEGFYYGPQFYEYQLQPYYHQPPPGQCMSASLGMSAGGVVIMEPQDPTVLLPNGPVNYVTPVAAGPSIAFIPSISCGNPALPVGVSTSSLAVSHSSQPLRASAPAWINPTRELKADFKQHEMVATSSELQPPRINGMHPNKLSFPAATNKVLNRRSTFIPPITASDNAHFGTAPLLTHSISSMKGPQAVGEKGLKKNVSLSAVVSGGVQTKSHQVMRPVAAVYNKGSCLSLPDGQRCNPEDFVTKYNEAKHFIIKSYSEENVLKSIQHGVWASTPNGNKKLDDAYHDAQQRAGGKLHGCPIFLYFSVNGSRQFCGVAEMIGPVDYNRSMEFWEQHKWSGSFPVKWHFIKDVPNSQFRRIILQNNENKVVTNSRDTQEVFFQQGLEMLIIIKNYPARTSILDDFSHCNSFVKASTDQEAQQLVQVQSFPTKCESDLKAKSEEHGVKCTNVVSTALKVCENSVKVSNLARPNNGKVSPAVLQDTNLVKDGRRVDKENIKVAAKDRAFAGV</sequence>
<dbReference type="PANTHER" id="PTHR12357:SF89">
    <property type="entry name" value="YTH DOMAIN-CONTAINING FAMILY PROTEIN"/>
    <property type="match status" value="1"/>
</dbReference>
<dbReference type="GO" id="GO:0005737">
    <property type="term" value="C:cytoplasm"/>
    <property type="evidence" value="ECO:0007669"/>
    <property type="project" value="TreeGrafter"/>
</dbReference>
<dbReference type="InterPro" id="IPR045168">
    <property type="entry name" value="YTH_prot"/>
</dbReference>
<accession>A0A8T2V982</accession>
<organism evidence="2 3">
    <name type="scientific">Ceratopteris richardii</name>
    <name type="common">Triangle waterfern</name>
    <dbReference type="NCBI Taxonomy" id="49495"/>
    <lineage>
        <taxon>Eukaryota</taxon>
        <taxon>Viridiplantae</taxon>
        <taxon>Streptophyta</taxon>
        <taxon>Embryophyta</taxon>
        <taxon>Tracheophyta</taxon>
        <taxon>Polypodiopsida</taxon>
        <taxon>Polypodiidae</taxon>
        <taxon>Polypodiales</taxon>
        <taxon>Pteridineae</taxon>
        <taxon>Pteridaceae</taxon>
        <taxon>Parkerioideae</taxon>
        <taxon>Ceratopteris</taxon>
    </lineage>
</organism>
<dbReference type="InterPro" id="IPR007275">
    <property type="entry name" value="YTH_domain"/>
</dbReference>
<gene>
    <name evidence="2" type="ORF">KP509_02G102000</name>
</gene>
<dbReference type="CDD" id="cd21134">
    <property type="entry name" value="YTH"/>
    <property type="match status" value="1"/>
</dbReference>
<protein>
    <recommendedName>
        <fullName evidence="1">YTH domain-containing protein</fullName>
    </recommendedName>
</protein>